<name>A0ABW6V885_MICFU</name>
<dbReference type="Proteomes" id="UP001602119">
    <property type="component" value="Unassembled WGS sequence"/>
</dbReference>
<sequence>MEVFTARAWREIGVYALEVPLARFDAILVRRHALTTGQHHPSKDQEHKSS</sequence>
<protein>
    <submittedName>
        <fullName evidence="1">Uncharacterized protein</fullName>
    </submittedName>
</protein>
<dbReference type="EMBL" id="JBIAXI010000012">
    <property type="protein sequence ID" value="MFF4775365.1"/>
    <property type="molecule type" value="Genomic_DNA"/>
</dbReference>
<evidence type="ECO:0000313" key="1">
    <source>
        <dbReference type="EMBL" id="MFF4775365.1"/>
    </source>
</evidence>
<proteinExistence type="predicted"/>
<reference evidence="1 2" key="1">
    <citation type="submission" date="2024-10" db="EMBL/GenBank/DDBJ databases">
        <title>The Natural Products Discovery Center: Release of the First 8490 Sequenced Strains for Exploring Actinobacteria Biosynthetic Diversity.</title>
        <authorList>
            <person name="Kalkreuter E."/>
            <person name="Kautsar S.A."/>
            <person name="Yang D."/>
            <person name="Bader C.D."/>
            <person name="Teijaro C.N."/>
            <person name="Fluegel L."/>
            <person name="Davis C.M."/>
            <person name="Simpson J.R."/>
            <person name="Lauterbach L."/>
            <person name="Steele A.D."/>
            <person name="Gui C."/>
            <person name="Meng S."/>
            <person name="Li G."/>
            <person name="Viehrig K."/>
            <person name="Ye F."/>
            <person name="Su P."/>
            <person name="Kiefer A.F."/>
            <person name="Nichols A."/>
            <person name="Cepeda A.J."/>
            <person name="Yan W."/>
            <person name="Fan B."/>
            <person name="Jiang Y."/>
            <person name="Adhikari A."/>
            <person name="Zheng C.-J."/>
            <person name="Schuster L."/>
            <person name="Cowan T.M."/>
            <person name="Smanski M.J."/>
            <person name="Chevrette M.G."/>
            <person name="De Carvalho L.P.S."/>
            <person name="Shen B."/>
        </authorList>
    </citation>
    <scope>NUCLEOTIDE SEQUENCE [LARGE SCALE GENOMIC DNA]</scope>
    <source>
        <strain evidence="1 2">NPDC001281</strain>
    </source>
</reference>
<dbReference type="RefSeq" id="WP_387343557.1">
    <property type="nucleotide sequence ID" value="NZ_JBIAXI010000012.1"/>
</dbReference>
<organism evidence="1 2">
    <name type="scientific">Microtetraspora fusca</name>
    <dbReference type="NCBI Taxonomy" id="1997"/>
    <lineage>
        <taxon>Bacteria</taxon>
        <taxon>Bacillati</taxon>
        <taxon>Actinomycetota</taxon>
        <taxon>Actinomycetes</taxon>
        <taxon>Streptosporangiales</taxon>
        <taxon>Streptosporangiaceae</taxon>
        <taxon>Microtetraspora</taxon>
    </lineage>
</organism>
<accession>A0ABW6V885</accession>
<gene>
    <name evidence="1" type="ORF">ACFY05_21150</name>
</gene>
<comment type="caution">
    <text evidence="1">The sequence shown here is derived from an EMBL/GenBank/DDBJ whole genome shotgun (WGS) entry which is preliminary data.</text>
</comment>
<keyword evidence="2" id="KW-1185">Reference proteome</keyword>
<evidence type="ECO:0000313" key="2">
    <source>
        <dbReference type="Proteomes" id="UP001602119"/>
    </source>
</evidence>